<evidence type="ECO:0000256" key="1">
    <source>
        <dbReference type="SAM" id="MobiDB-lite"/>
    </source>
</evidence>
<dbReference type="AlphaFoldDB" id="A0A150Q8D6"/>
<evidence type="ECO:0008006" key="5">
    <source>
        <dbReference type="Google" id="ProtNLM"/>
    </source>
</evidence>
<keyword evidence="2" id="KW-0732">Signal</keyword>
<protein>
    <recommendedName>
        <fullName evidence="5">Cytochrome c domain-containing protein</fullName>
    </recommendedName>
</protein>
<feature type="region of interest" description="Disordered" evidence="1">
    <location>
        <begin position="32"/>
        <end position="130"/>
    </location>
</feature>
<dbReference type="EMBL" id="JEMA01000926">
    <property type="protein sequence ID" value="KYF64237.1"/>
    <property type="molecule type" value="Genomic_DNA"/>
</dbReference>
<comment type="caution">
    <text evidence="3">The sequence shown here is derived from an EMBL/GenBank/DDBJ whole genome shotgun (WGS) entry which is preliminary data.</text>
</comment>
<proteinExistence type="predicted"/>
<dbReference type="OrthoDB" id="5486726at2"/>
<evidence type="ECO:0000256" key="2">
    <source>
        <dbReference type="SAM" id="SignalP"/>
    </source>
</evidence>
<organism evidence="3 4">
    <name type="scientific">Sorangium cellulosum</name>
    <name type="common">Polyangium cellulosum</name>
    <dbReference type="NCBI Taxonomy" id="56"/>
    <lineage>
        <taxon>Bacteria</taxon>
        <taxon>Pseudomonadati</taxon>
        <taxon>Myxococcota</taxon>
        <taxon>Polyangia</taxon>
        <taxon>Polyangiales</taxon>
        <taxon>Polyangiaceae</taxon>
        <taxon>Sorangium</taxon>
    </lineage>
</organism>
<dbReference type="PROSITE" id="PS51257">
    <property type="entry name" value="PROKAR_LIPOPROTEIN"/>
    <property type="match status" value="1"/>
</dbReference>
<sequence>MRYNNLQHASATDRRTSRRRLATLVALTALSLSACGGEGDNSSGSAPDGTGGAPDVSSGSGGSSPISGPSSSSSSGSASSSHAASGSGGGDSTMHPYDHCVNGYMPHPSDSSPTMKDGPAEFFPPGNTDPNIVDLTVQPEVLQWMYDNSWQAAHVEWHAIRACNLPGGGGLSKVNICKFTQLVPEDQNCQSAGDGYQFLVFHRHMIQALKQLWPNHSEQFTGFTKFPTSAEDVPPQWRSAWKDWDASALEAGRIGDEIDKPENLARFPDEGTLGFWLQCNVGQRLRMPANNMPWVGLHFVLHAKWARPGNTKHGVNNTEANIDNYMFWKLHGWIDNVWEKYRLAKGLKPDDQKLKDDLVAQCREMDTEIKIIQEDLTPDEVVNPNEPLPVESGFFHERVRPLFEDTTNLCSGCHAESGANARLTLGGHISSKKIVEGLVNRPSLDGGQYKLVVPGDPDHSWLYLKAAGLAAGAGCTPTATAQCIDGVMPPSTTGPTMTQQQLGILRQWIQDGAAGPP</sequence>
<evidence type="ECO:0000313" key="3">
    <source>
        <dbReference type="EMBL" id="KYF64237.1"/>
    </source>
</evidence>
<reference evidence="3 4" key="1">
    <citation type="submission" date="2014-02" db="EMBL/GenBank/DDBJ databases">
        <title>The small core and large imbalanced accessory genome model reveals a collaborative survival strategy of Sorangium cellulosum strains in nature.</title>
        <authorList>
            <person name="Han K."/>
            <person name="Peng R."/>
            <person name="Blom J."/>
            <person name="Li Y.-Z."/>
        </authorList>
    </citation>
    <scope>NUCLEOTIDE SEQUENCE [LARGE SCALE GENOMIC DNA]</scope>
    <source>
        <strain evidence="3 4">So0008-312</strain>
    </source>
</reference>
<gene>
    <name evidence="3" type="ORF">BE15_04180</name>
</gene>
<accession>A0A150Q8D6</accession>
<feature type="signal peptide" evidence="2">
    <location>
        <begin position="1"/>
        <end position="36"/>
    </location>
</feature>
<name>A0A150Q8D6_SORCE</name>
<feature type="compositionally biased region" description="Low complexity" evidence="1">
    <location>
        <begin position="53"/>
        <end position="85"/>
    </location>
</feature>
<evidence type="ECO:0000313" key="4">
    <source>
        <dbReference type="Proteomes" id="UP000075260"/>
    </source>
</evidence>
<feature type="chain" id="PRO_5007566378" description="Cytochrome c domain-containing protein" evidence="2">
    <location>
        <begin position="37"/>
        <end position="517"/>
    </location>
</feature>
<dbReference type="Proteomes" id="UP000075260">
    <property type="component" value="Unassembled WGS sequence"/>
</dbReference>